<gene>
    <name evidence="2" type="ORF">A6R68_03480</name>
</gene>
<dbReference type="Proteomes" id="UP000092124">
    <property type="component" value="Unassembled WGS sequence"/>
</dbReference>
<feature type="region of interest" description="Disordered" evidence="1">
    <location>
        <begin position="124"/>
        <end position="173"/>
    </location>
</feature>
<reference evidence="2 3" key="1">
    <citation type="submission" date="2016-06" db="EMBL/GenBank/DDBJ databases">
        <title>The Draft Genome Sequence and Annotation of the Desert Woodrat Neotoma lepida.</title>
        <authorList>
            <person name="Campbell M."/>
            <person name="Oakeson K.F."/>
            <person name="Yandell M."/>
            <person name="Halpert J.R."/>
            <person name="Dearing D."/>
        </authorList>
    </citation>
    <scope>NUCLEOTIDE SEQUENCE [LARGE SCALE GENOMIC DNA]</scope>
    <source>
        <strain evidence="2">417</strain>
        <tissue evidence="2">Liver</tissue>
    </source>
</reference>
<sequence>MHQYSRSSPICETIKTEWHPQKQNLCFKLQAASVLGLLTVAQQQLSVSDNMLYLAIFRKKKGSSFSEDQTALEIHPERHNCQLAEEAPDKPTREGSNETVARCRLQFPLLFPVEINTGQIERGKNAAAAAAAAAADDDDDDDDEEEEEEEEEEEDALVLFTPAEHFLSLQSRP</sequence>
<proteinExistence type="predicted"/>
<feature type="compositionally biased region" description="Acidic residues" evidence="1">
    <location>
        <begin position="135"/>
        <end position="156"/>
    </location>
</feature>
<feature type="non-terminal residue" evidence="2">
    <location>
        <position position="173"/>
    </location>
</feature>
<evidence type="ECO:0000256" key="1">
    <source>
        <dbReference type="SAM" id="MobiDB-lite"/>
    </source>
</evidence>
<protein>
    <submittedName>
        <fullName evidence="2">Uncharacterized protein</fullName>
    </submittedName>
</protein>
<evidence type="ECO:0000313" key="2">
    <source>
        <dbReference type="EMBL" id="OBS67979.1"/>
    </source>
</evidence>
<dbReference type="AlphaFoldDB" id="A0A1A6GQ34"/>
<evidence type="ECO:0000313" key="3">
    <source>
        <dbReference type="Proteomes" id="UP000092124"/>
    </source>
</evidence>
<name>A0A1A6GQ34_NEOLE</name>
<organism evidence="2 3">
    <name type="scientific">Neotoma lepida</name>
    <name type="common">Desert woodrat</name>
    <dbReference type="NCBI Taxonomy" id="56216"/>
    <lineage>
        <taxon>Eukaryota</taxon>
        <taxon>Metazoa</taxon>
        <taxon>Chordata</taxon>
        <taxon>Craniata</taxon>
        <taxon>Vertebrata</taxon>
        <taxon>Euteleostomi</taxon>
        <taxon>Mammalia</taxon>
        <taxon>Eutheria</taxon>
        <taxon>Euarchontoglires</taxon>
        <taxon>Glires</taxon>
        <taxon>Rodentia</taxon>
        <taxon>Myomorpha</taxon>
        <taxon>Muroidea</taxon>
        <taxon>Cricetidae</taxon>
        <taxon>Neotominae</taxon>
        <taxon>Neotoma</taxon>
    </lineage>
</organism>
<keyword evidence="3" id="KW-1185">Reference proteome</keyword>
<dbReference type="EMBL" id="LZPO01076332">
    <property type="protein sequence ID" value="OBS67979.1"/>
    <property type="molecule type" value="Genomic_DNA"/>
</dbReference>
<comment type="caution">
    <text evidence="2">The sequence shown here is derived from an EMBL/GenBank/DDBJ whole genome shotgun (WGS) entry which is preliminary data.</text>
</comment>
<accession>A0A1A6GQ34</accession>